<dbReference type="Proteomes" id="UP000193224">
    <property type="component" value="Unassembled WGS sequence"/>
</dbReference>
<dbReference type="PANTHER" id="PTHR42978">
    <property type="entry name" value="QUORUM-QUENCHING LACTONASE YTNP-RELATED-RELATED"/>
    <property type="match status" value="1"/>
</dbReference>
<evidence type="ECO:0000256" key="1">
    <source>
        <dbReference type="ARBA" id="ARBA00007749"/>
    </source>
</evidence>
<dbReference type="OrthoDB" id="9773738at2"/>
<evidence type="ECO:0000256" key="4">
    <source>
        <dbReference type="ARBA" id="ARBA00022833"/>
    </source>
</evidence>
<comment type="similarity">
    <text evidence="1">Belongs to the metallo-beta-lactamase superfamily.</text>
</comment>
<sequence length="306" mass="33176">MTNLDLTRRSLIASAAALPLIGLAQTARAKAPMLGPATTRFNRFMLGEFEVTTLLSNSLSVPDPHNIFGLNVSAEDFADASEKAKLPTDKSQFFFTPTVVNSGAELVLFDTGQSSGDITAALGAAGYAPDQIDIVVITHMHGDHIGGLIHEGSATFPNARYVTGAVEFDAWAGMESQKFDSNMKPLADKTTMLAPDASIISGITAVESFGHTPGHMTYMIESDGQMLLIAADFANHYVWSLAHPDWEVKFDMDKAAAATTRRKLLDMLSTDRIPFVGYHMPWPAVGYVDKHGDSYHYVPESYQLSL</sequence>
<dbReference type="Gene3D" id="3.60.15.10">
    <property type="entry name" value="Ribonuclease Z/Hydroxyacylglutathione hydrolase-like"/>
    <property type="match status" value="1"/>
</dbReference>
<dbReference type="GO" id="GO:0046872">
    <property type="term" value="F:metal ion binding"/>
    <property type="evidence" value="ECO:0007669"/>
    <property type="project" value="UniProtKB-KW"/>
</dbReference>
<dbReference type="RefSeq" id="WP_085798765.1">
    <property type="nucleotide sequence ID" value="NZ_JAIMIB010000001.1"/>
</dbReference>
<dbReference type="SUPFAM" id="SSF56281">
    <property type="entry name" value="Metallo-hydrolase/oxidoreductase"/>
    <property type="match status" value="1"/>
</dbReference>
<organism evidence="7 8">
    <name type="scientific">Roseovarius aestuarii</name>
    <dbReference type="NCBI Taxonomy" id="475083"/>
    <lineage>
        <taxon>Bacteria</taxon>
        <taxon>Pseudomonadati</taxon>
        <taxon>Pseudomonadota</taxon>
        <taxon>Alphaproteobacteria</taxon>
        <taxon>Rhodobacterales</taxon>
        <taxon>Roseobacteraceae</taxon>
        <taxon>Roseovarius</taxon>
    </lineage>
</organism>
<name>A0A1X7BLA2_9RHOB</name>
<evidence type="ECO:0000256" key="3">
    <source>
        <dbReference type="ARBA" id="ARBA00022801"/>
    </source>
</evidence>
<reference evidence="7 8" key="1">
    <citation type="submission" date="2017-03" db="EMBL/GenBank/DDBJ databases">
        <authorList>
            <person name="Afonso C.L."/>
            <person name="Miller P.J."/>
            <person name="Scott M.A."/>
            <person name="Spackman E."/>
            <person name="Goraichik I."/>
            <person name="Dimitrov K.M."/>
            <person name="Suarez D.L."/>
            <person name="Swayne D.E."/>
        </authorList>
    </citation>
    <scope>NUCLEOTIDE SEQUENCE [LARGE SCALE GENOMIC DNA]</scope>
    <source>
        <strain evidence="7 8">CECT 7745</strain>
    </source>
</reference>
<dbReference type="CDD" id="cd07720">
    <property type="entry name" value="OPHC2-like_MBL-fold"/>
    <property type="match status" value="1"/>
</dbReference>
<keyword evidence="4" id="KW-0862">Zinc</keyword>
<feature type="domain" description="Metallo-beta-lactamase" evidence="6">
    <location>
        <begin position="94"/>
        <end position="279"/>
    </location>
</feature>
<dbReference type="AlphaFoldDB" id="A0A1X7BLA2"/>
<dbReference type="EMBL" id="FWXB01000001">
    <property type="protein sequence ID" value="SMC10421.1"/>
    <property type="molecule type" value="Genomic_DNA"/>
</dbReference>
<dbReference type="GO" id="GO:0016787">
    <property type="term" value="F:hydrolase activity"/>
    <property type="evidence" value="ECO:0007669"/>
    <property type="project" value="UniProtKB-KW"/>
</dbReference>
<dbReference type="InterPro" id="IPR051013">
    <property type="entry name" value="MBL_superfamily_lactonases"/>
</dbReference>
<evidence type="ECO:0000256" key="2">
    <source>
        <dbReference type="ARBA" id="ARBA00022723"/>
    </source>
</evidence>
<dbReference type="PROSITE" id="PS51318">
    <property type="entry name" value="TAT"/>
    <property type="match status" value="1"/>
</dbReference>
<accession>A0A1X7BLA2</accession>
<dbReference type="Pfam" id="PF00753">
    <property type="entry name" value="Lactamase_B"/>
    <property type="match status" value="1"/>
</dbReference>
<protein>
    <submittedName>
        <fullName evidence="7">Putative quorum-quenching lactonase YtnP</fullName>
        <ecNumber evidence="7">3.1.1.-</ecNumber>
    </submittedName>
</protein>
<dbReference type="SMART" id="SM00849">
    <property type="entry name" value="Lactamase_B"/>
    <property type="match status" value="1"/>
</dbReference>
<evidence type="ECO:0000256" key="5">
    <source>
        <dbReference type="SAM" id="SignalP"/>
    </source>
</evidence>
<dbReference type="EC" id="3.1.1.-" evidence="7"/>
<feature type="chain" id="PRO_5012575397" evidence="5">
    <location>
        <begin position="30"/>
        <end position="306"/>
    </location>
</feature>
<dbReference type="InterPro" id="IPR001279">
    <property type="entry name" value="Metallo-B-lactamas"/>
</dbReference>
<dbReference type="InterPro" id="IPR006311">
    <property type="entry name" value="TAT_signal"/>
</dbReference>
<proteinExistence type="inferred from homology"/>
<keyword evidence="2" id="KW-0479">Metal-binding</keyword>
<gene>
    <name evidence="7" type="primary">ytnP</name>
    <name evidence="7" type="ORF">ROA7745_00228</name>
</gene>
<keyword evidence="3 7" id="KW-0378">Hydrolase</keyword>
<evidence type="ECO:0000313" key="8">
    <source>
        <dbReference type="Proteomes" id="UP000193224"/>
    </source>
</evidence>
<dbReference type="PANTHER" id="PTHR42978:SF6">
    <property type="entry name" value="QUORUM-QUENCHING LACTONASE YTNP-RELATED"/>
    <property type="match status" value="1"/>
</dbReference>
<evidence type="ECO:0000259" key="6">
    <source>
        <dbReference type="SMART" id="SM00849"/>
    </source>
</evidence>
<feature type="signal peptide" evidence="5">
    <location>
        <begin position="1"/>
        <end position="29"/>
    </location>
</feature>
<keyword evidence="8" id="KW-1185">Reference proteome</keyword>
<dbReference type="InterPro" id="IPR036866">
    <property type="entry name" value="RibonucZ/Hydroxyglut_hydro"/>
</dbReference>
<evidence type="ECO:0000313" key="7">
    <source>
        <dbReference type="EMBL" id="SMC10421.1"/>
    </source>
</evidence>
<keyword evidence="5" id="KW-0732">Signal</keyword>